<dbReference type="Gene3D" id="3.30.565.10">
    <property type="entry name" value="Histidine kinase-like ATPase, C-terminal domain"/>
    <property type="match status" value="1"/>
</dbReference>
<dbReference type="InterPro" id="IPR052957">
    <property type="entry name" value="Auxin_embryo_med"/>
</dbReference>
<organism evidence="2 3">
    <name type="scientific">Aspergillus sclerotiicarbonarius (strain CBS 121057 / IBT 28362)</name>
    <dbReference type="NCBI Taxonomy" id="1448318"/>
    <lineage>
        <taxon>Eukaryota</taxon>
        <taxon>Fungi</taxon>
        <taxon>Dikarya</taxon>
        <taxon>Ascomycota</taxon>
        <taxon>Pezizomycotina</taxon>
        <taxon>Eurotiomycetes</taxon>
        <taxon>Eurotiomycetidae</taxon>
        <taxon>Eurotiales</taxon>
        <taxon>Aspergillaceae</taxon>
        <taxon>Aspergillus</taxon>
        <taxon>Aspergillus subgen. Circumdati</taxon>
    </lineage>
</organism>
<dbReference type="PANTHER" id="PTHR32387">
    <property type="entry name" value="WU:FJ29H11"/>
    <property type="match status" value="1"/>
</dbReference>
<dbReference type="EMBL" id="KZ826383">
    <property type="protein sequence ID" value="PYI03189.1"/>
    <property type="molecule type" value="Genomic_DNA"/>
</dbReference>
<dbReference type="Proteomes" id="UP000248423">
    <property type="component" value="Unassembled WGS sequence"/>
</dbReference>
<evidence type="ECO:0000313" key="3">
    <source>
        <dbReference type="Proteomes" id="UP000248423"/>
    </source>
</evidence>
<feature type="compositionally biased region" description="Basic and acidic residues" evidence="1">
    <location>
        <begin position="1383"/>
        <end position="1392"/>
    </location>
</feature>
<feature type="region of interest" description="Disordered" evidence="1">
    <location>
        <begin position="1382"/>
        <end position="1412"/>
    </location>
</feature>
<evidence type="ECO:0000256" key="1">
    <source>
        <dbReference type="SAM" id="MobiDB-lite"/>
    </source>
</evidence>
<gene>
    <name evidence="2" type="ORF">BO78DRAFT_452009</name>
</gene>
<accession>A0A319EQY2</accession>
<proteinExistence type="predicted"/>
<evidence type="ECO:0008006" key="4">
    <source>
        <dbReference type="Google" id="ProtNLM"/>
    </source>
</evidence>
<dbReference type="STRING" id="1448318.A0A319EQY2"/>
<dbReference type="SUPFAM" id="SSF55874">
    <property type="entry name" value="ATPase domain of HSP90 chaperone/DNA topoisomerase II/histidine kinase"/>
    <property type="match status" value="1"/>
</dbReference>
<protein>
    <recommendedName>
        <fullName evidence="4">Protein NO VEIN C-terminal domain-containing protein</fullName>
    </recommendedName>
</protein>
<keyword evidence="3" id="KW-1185">Reference proteome</keyword>
<feature type="compositionally biased region" description="Polar residues" evidence="1">
    <location>
        <begin position="1399"/>
        <end position="1412"/>
    </location>
</feature>
<dbReference type="OrthoDB" id="1262810at2759"/>
<dbReference type="VEuPathDB" id="FungiDB:BO78DRAFT_452009"/>
<dbReference type="PANTHER" id="PTHR32387:SF0">
    <property type="entry name" value="PROTEIN NO VEIN"/>
    <property type="match status" value="1"/>
</dbReference>
<reference evidence="2 3" key="1">
    <citation type="submission" date="2018-02" db="EMBL/GenBank/DDBJ databases">
        <title>The genomes of Aspergillus section Nigri reveals drivers in fungal speciation.</title>
        <authorList>
            <consortium name="DOE Joint Genome Institute"/>
            <person name="Vesth T.C."/>
            <person name="Nybo J."/>
            <person name="Theobald S."/>
            <person name="Brandl J."/>
            <person name="Frisvad J.C."/>
            <person name="Nielsen K.F."/>
            <person name="Lyhne E.K."/>
            <person name="Kogle M.E."/>
            <person name="Kuo A."/>
            <person name="Riley R."/>
            <person name="Clum A."/>
            <person name="Nolan M."/>
            <person name="Lipzen A."/>
            <person name="Salamov A."/>
            <person name="Henrissat B."/>
            <person name="Wiebenga A."/>
            <person name="De vries R.P."/>
            <person name="Grigoriev I.V."/>
            <person name="Mortensen U.H."/>
            <person name="Andersen M.R."/>
            <person name="Baker S.E."/>
        </authorList>
    </citation>
    <scope>NUCLEOTIDE SEQUENCE [LARGE SCALE GENOMIC DNA]</scope>
    <source>
        <strain evidence="2 3">CBS 121057</strain>
    </source>
</reference>
<evidence type="ECO:0000313" key="2">
    <source>
        <dbReference type="EMBL" id="PYI03189.1"/>
    </source>
</evidence>
<sequence length="1631" mass="185468">MFGANGDRESARQLVKRIAKKHGYLDEGVLGAMSPEVRRQVEEALLKKDLMIGSSTPGDMLAKNLYNSSARFVFELLQNADDNSYARAKAMSVAPYISFHVHRRQIIVEYNEDGFTPENLIAICNVGKGSKLGAQGYIGEKGIGFKSVFMVAWKVHIQSGGFSFSFQHRIGDSGMGMISPVWEDTDEVLAVPLTRLTLFLHEDDSDEFLASQHETTLQQFRDIQATFLLFMRNLQRIDVHIHNDSDNSVLLTTFALEQQQGNRVQLRRKRVENGVSDESTQHYHIVREIASGLPRSENRTYSMAGLSTEAYSQAEVVLAFPLTHDSVPIVTSQDVFTFLPIRKMGFPFLIHSDFVTDASRQDVVRSSARNVRICRAIARVFTKAVSQFCEHPTLRYQWMRYLPSTQYYTHDHFWLPLVDQIRAWLKKIPTMWTKSHKNIRCVQHVRRVTPQLLDKGGEPLYPDVDVLDEKYLAAEYLPSDLALLTDYGLGWLTFRDFWDKVWQDLGRGDCSLMKSPTTDDDWHSRVARVLIEFWHRRPLGKGTVDLIPLVGGKWTTPDPRGGVIYPSVKGFTIPTDLNLHLVDPQAVQNPDRKEFFDLLGVQEPRVTVIRNNIIANNRGITFHSISPAQLKFLYLTAHLDRMNDVVSTYTGIKLLDHLQRDRAPGVDVLYYPDDQPYGARRLLQPAVSDQSQNIGPALKVLFLCDKYTDEFSAPTGERRTWKEWLKQMWQIRFGIPLTCQESLSPECLHIARHQPEMFLGFLVTYWKSDDAKISWNDKLKNDLRNLDVLCENGSMYPLGKPYIHTPQLEYVGTFLKEGEFFPWLKHGTSFNASQTAILDAMTKALGFGHPESDLEFHLIILRHVVNSNRDASKLQDVGRVYDLYSRVEARYHEAKSPFSSFNMMRAVFTSESLIYVPAYGRRDPCWTTLACCVWEGPPNLLSKYPLQSRYDQIGNSKYVDGLFRDTLAIPNASVNDFLRDLQQRKQHYGDCADLVDIYKLYIEIDKRRPEMDASLAEGVRWEFEQHALIYHKGASDARWYRPSQCLWSTGTEIKGMVALDGLYEQLPGFFIDLLGVRTLTLDMIHEKLVDQGRAQAAIGDIKDTIRLLNAYIQVAEVTSNPKQIRESKVLPVRYPNGTVGLISATIDFAIVDRKHLSDLFSGKAKLLDFRMNEIVQLQPFLRWLGLESRYLSSCTKEISMLSEQMHLPLSSPDRNISRKAHALLRIAVHFRSPRAVKDELSFYKLLQKIKVCETDGIRSELHLHQDGKDIAVQVSSSELHFHETEFGLAIYVPRDRKAQYLCFLDRVPSTLLEWLMTEPSTGICEPLSEKALNTIHLVLQAQDPYVALTLDRAGIVTVETPDDGANAGEDDGAWMATTEMQDTTERLGDQPSRDIPPSASETPVGSTHAQQLARSLTVSASVPDMLTYRGLTPRPTVDSLTALSHGIESTTQPVDSEYSRLLHSVVNAARRALFPSLGSFDMSAVADALDLQHPDADNEAFRLRTSEKIERDKKIGAAGELFVFEVLSRLSPILPGFSRDNWQSSIREYVRLHDEYADMQPWNGRETADITYSDSEGVLTSILIDKGYLRSDRWSGKTPKYYLEVKSTTSSCETPFYMSKYQYARVGLPFR</sequence>
<dbReference type="NCBIfam" id="NF047352">
    <property type="entry name" value="P_loop_sacsin"/>
    <property type="match status" value="1"/>
</dbReference>
<name>A0A319EQY2_ASPSB</name>
<dbReference type="InterPro" id="IPR036890">
    <property type="entry name" value="HATPase_C_sf"/>
</dbReference>